<gene>
    <name evidence="1" type="ORF">GOQ30_10725</name>
</gene>
<name>A0A6I4IJ64_9FLAO</name>
<sequence>MAIEIKELRIKVTVVENEVHSFASESKMNSQKWQEMKSAIVKECTTKVLEKIKERSER</sequence>
<dbReference type="Proteomes" id="UP000431264">
    <property type="component" value="Unassembled WGS sequence"/>
</dbReference>
<dbReference type="Pfam" id="PF19265">
    <property type="entry name" value="DUF5908"/>
    <property type="match status" value="1"/>
</dbReference>
<dbReference type="AlphaFoldDB" id="A0A6I4IJ64"/>
<keyword evidence="2" id="KW-1185">Reference proteome</keyword>
<accession>A0A6I4IJ64</accession>
<dbReference type="EMBL" id="WQLW01000007">
    <property type="protein sequence ID" value="MVO09634.1"/>
    <property type="molecule type" value="Genomic_DNA"/>
</dbReference>
<dbReference type="InterPro" id="IPR045459">
    <property type="entry name" value="DUF5908"/>
</dbReference>
<evidence type="ECO:0000313" key="1">
    <source>
        <dbReference type="EMBL" id="MVO09634.1"/>
    </source>
</evidence>
<organism evidence="1 2">
    <name type="scientific">Flavobacterium profundi</name>
    <dbReference type="NCBI Taxonomy" id="1774945"/>
    <lineage>
        <taxon>Bacteria</taxon>
        <taxon>Pseudomonadati</taxon>
        <taxon>Bacteroidota</taxon>
        <taxon>Flavobacteriia</taxon>
        <taxon>Flavobacteriales</taxon>
        <taxon>Flavobacteriaceae</taxon>
        <taxon>Flavobacterium</taxon>
    </lineage>
</organism>
<dbReference type="RefSeq" id="WP_157504235.1">
    <property type="nucleotide sequence ID" value="NZ_VDCZ01000007.1"/>
</dbReference>
<evidence type="ECO:0000313" key="2">
    <source>
        <dbReference type="Proteomes" id="UP000431264"/>
    </source>
</evidence>
<reference evidence="2" key="1">
    <citation type="submission" date="2019-05" db="EMBL/GenBank/DDBJ databases">
        <title>Flavobacterium profundi sp. nov., isolated from a deep-sea seamount.</title>
        <authorList>
            <person name="Zhang D.-C."/>
        </authorList>
    </citation>
    <scope>NUCLEOTIDE SEQUENCE [LARGE SCALE GENOMIC DNA]</scope>
    <source>
        <strain evidence="2">TP390</strain>
    </source>
</reference>
<dbReference type="OrthoDB" id="680098at2"/>
<comment type="caution">
    <text evidence="1">The sequence shown here is derived from an EMBL/GenBank/DDBJ whole genome shotgun (WGS) entry which is preliminary data.</text>
</comment>
<proteinExistence type="predicted"/>
<protein>
    <submittedName>
        <fullName evidence="1">Uncharacterized protein</fullName>
    </submittedName>
</protein>